<dbReference type="Gene3D" id="2.60.40.2480">
    <property type="entry name" value="Periplasmic metal-binding protein Tp34-type"/>
    <property type="match status" value="1"/>
</dbReference>
<evidence type="ECO:0000256" key="2">
    <source>
        <dbReference type="ARBA" id="ARBA00022729"/>
    </source>
</evidence>
<dbReference type="PIRSF" id="PIRSF017018">
    <property type="entry name" value="Tp34"/>
    <property type="match status" value="1"/>
</dbReference>
<name>A0A926NX58_9HYPH</name>
<protein>
    <submittedName>
        <fullName evidence="4">Iron transporter</fullName>
    </submittedName>
</protein>
<evidence type="ECO:0000256" key="1">
    <source>
        <dbReference type="ARBA" id="ARBA00010013"/>
    </source>
</evidence>
<accession>A0A926NX58</accession>
<dbReference type="RefSeq" id="WP_190292781.1">
    <property type="nucleotide sequence ID" value="NZ_JABFCZ010000019.1"/>
</dbReference>
<dbReference type="InterPro" id="IPR018470">
    <property type="entry name" value="Metal-bd_Tp34-typ"/>
</dbReference>
<evidence type="ECO:0000313" key="4">
    <source>
        <dbReference type="EMBL" id="MBD1548044.1"/>
    </source>
</evidence>
<dbReference type="EMBL" id="JABFCZ010000019">
    <property type="protein sequence ID" value="MBD1548044.1"/>
    <property type="molecule type" value="Genomic_DNA"/>
</dbReference>
<keyword evidence="2 3" id="KW-0732">Signal</keyword>
<comment type="similarity">
    <text evidence="1">Belongs to the UPF0423 family.</text>
</comment>
<evidence type="ECO:0000256" key="3">
    <source>
        <dbReference type="SAM" id="SignalP"/>
    </source>
</evidence>
<dbReference type="Pfam" id="PF10634">
    <property type="entry name" value="Iron_transport"/>
    <property type="match status" value="1"/>
</dbReference>
<feature type="chain" id="PRO_5037826543" evidence="3">
    <location>
        <begin position="27"/>
        <end position="180"/>
    </location>
</feature>
<reference evidence="4" key="1">
    <citation type="submission" date="2020-05" db="EMBL/GenBank/DDBJ databases">
        <title>Identification of trans-AT polyketide cluster in two marine bacteria, producers of a novel glutaramide-containing polyketide sesbanimide D and analogs.</title>
        <authorList>
            <person name="Kacar D."/>
            <person name="Rodriguez P."/>
            <person name="Canedo L."/>
            <person name="Gonzalez E."/>
            <person name="Galan B."/>
            <person name="De La Calle F."/>
            <person name="Garcia J.L."/>
        </authorList>
    </citation>
    <scope>NUCLEOTIDE SEQUENCE</scope>
    <source>
        <strain evidence="4">PHM038</strain>
    </source>
</reference>
<dbReference type="InterPro" id="IPR038482">
    <property type="entry name" value="Tp34-type_sf"/>
</dbReference>
<sequence length="180" mass="19213">MSRTLTRTGALGAAAVALAFSLPAHAIEYPIGAPQEAGGMEVGAVFLQSVTMEPDGMMLAADQSDIHLEADIHALADNKNGFAEGEWMPYLQVKYTLTKEKTGETQSGMLMPMVASDGPHYGDNVKLMGVGKYKLTFDIAPPGAEFGRHVDKETGVAAWFAPFTTTYEFIFSGVGKKGAY</sequence>
<gene>
    <name evidence="4" type="ORF">HK439_17390</name>
</gene>
<comment type="caution">
    <text evidence="4">The sequence shown here is derived from an EMBL/GenBank/DDBJ whole genome shotgun (WGS) entry which is preliminary data.</text>
</comment>
<evidence type="ECO:0000313" key="5">
    <source>
        <dbReference type="Proteomes" id="UP000598467"/>
    </source>
</evidence>
<proteinExistence type="inferred from homology"/>
<feature type="signal peptide" evidence="3">
    <location>
        <begin position="1"/>
        <end position="26"/>
    </location>
</feature>
<dbReference type="Proteomes" id="UP000598467">
    <property type="component" value="Unassembled WGS sequence"/>
</dbReference>
<organism evidence="4 5">
    <name type="scientific">Roseibium aggregatum</name>
    <dbReference type="NCBI Taxonomy" id="187304"/>
    <lineage>
        <taxon>Bacteria</taxon>
        <taxon>Pseudomonadati</taxon>
        <taxon>Pseudomonadota</taxon>
        <taxon>Alphaproteobacteria</taxon>
        <taxon>Hyphomicrobiales</taxon>
        <taxon>Stappiaceae</taxon>
        <taxon>Roseibium</taxon>
    </lineage>
</organism>
<dbReference type="AlphaFoldDB" id="A0A926NX58"/>